<evidence type="ECO:0000256" key="3">
    <source>
        <dbReference type="RuleBase" id="RU003718"/>
    </source>
</evidence>
<dbReference type="SUPFAM" id="SSF53756">
    <property type="entry name" value="UDP-Glycosyltransferase/glycogen phosphorylase"/>
    <property type="match status" value="1"/>
</dbReference>
<evidence type="ECO:0000313" key="4">
    <source>
        <dbReference type="EMBL" id="KAL3341496.1"/>
    </source>
</evidence>
<reference evidence="4 5" key="1">
    <citation type="submission" date="2024-05" db="EMBL/GenBank/DDBJ databases">
        <title>De novo assembly of an allotetraploid wild potato.</title>
        <authorList>
            <person name="Hosaka A.J."/>
        </authorList>
    </citation>
    <scope>NUCLEOTIDE SEQUENCE [LARGE SCALE GENOMIC DNA]</scope>
    <source>
        <tissue evidence="4">Young leaves</tissue>
    </source>
</reference>
<dbReference type="InterPro" id="IPR002213">
    <property type="entry name" value="UDP_glucos_trans"/>
</dbReference>
<accession>A0ABD2SCV1</accession>
<comment type="similarity">
    <text evidence="1 3">Belongs to the UDP-glycosyltransferase family.</text>
</comment>
<dbReference type="PANTHER" id="PTHR11926">
    <property type="entry name" value="GLUCOSYL/GLUCURONOSYL TRANSFERASES"/>
    <property type="match status" value="1"/>
</dbReference>
<keyword evidence="2 3" id="KW-0808">Transferase</keyword>
<organism evidence="4 5">
    <name type="scientific">Solanum stoloniferum</name>
    <dbReference type="NCBI Taxonomy" id="62892"/>
    <lineage>
        <taxon>Eukaryota</taxon>
        <taxon>Viridiplantae</taxon>
        <taxon>Streptophyta</taxon>
        <taxon>Embryophyta</taxon>
        <taxon>Tracheophyta</taxon>
        <taxon>Spermatophyta</taxon>
        <taxon>Magnoliopsida</taxon>
        <taxon>eudicotyledons</taxon>
        <taxon>Gunneridae</taxon>
        <taxon>Pentapetalae</taxon>
        <taxon>asterids</taxon>
        <taxon>lamiids</taxon>
        <taxon>Solanales</taxon>
        <taxon>Solanaceae</taxon>
        <taxon>Solanoideae</taxon>
        <taxon>Solaneae</taxon>
        <taxon>Solanum</taxon>
    </lineage>
</organism>
<evidence type="ECO:0008006" key="6">
    <source>
        <dbReference type="Google" id="ProtNLM"/>
    </source>
</evidence>
<dbReference type="AlphaFoldDB" id="A0ABD2SCV1"/>
<comment type="caution">
    <text evidence="4">The sequence shown here is derived from an EMBL/GenBank/DDBJ whole genome shotgun (WGS) entry which is preliminary data.</text>
</comment>
<sequence length="116" mass="13175">MEEIGQGLLKCGRPFLWVIRERQDRDKMEERLSSKDELEMQGKIVSWCSQVEALKHPSVGCFLTHCGWNSTLESIASRVPIVACPLWNDQVCNAKFIQDIWKNGVRLNASEGGVIE</sequence>
<evidence type="ECO:0000256" key="1">
    <source>
        <dbReference type="ARBA" id="ARBA00009995"/>
    </source>
</evidence>
<keyword evidence="5" id="KW-1185">Reference proteome</keyword>
<dbReference type="PROSITE" id="PS00375">
    <property type="entry name" value="UDPGT"/>
    <property type="match status" value="1"/>
</dbReference>
<dbReference type="Pfam" id="PF00201">
    <property type="entry name" value="UDPGT"/>
    <property type="match status" value="1"/>
</dbReference>
<proteinExistence type="inferred from homology"/>
<dbReference type="GO" id="GO:0016757">
    <property type="term" value="F:glycosyltransferase activity"/>
    <property type="evidence" value="ECO:0007669"/>
    <property type="project" value="UniProtKB-KW"/>
</dbReference>
<dbReference type="InterPro" id="IPR035595">
    <property type="entry name" value="UDP_glycos_trans_CS"/>
</dbReference>
<name>A0ABD2SCV1_9SOLN</name>
<keyword evidence="3" id="KW-0328">Glycosyltransferase</keyword>
<dbReference type="Proteomes" id="UP001627284">
    <property type="component" value="Unassembled WGS sequence"/>
</dbReference>
<evidence type="ECO:0000313" key="5">
    <source>
        <dbReference type="Proteomes" id="UP001627284"/>
    </source>
</evidence>
<dbReference type="EMBL" id="JBJKTR010000015">
    <property type="protein sequence ID" value="KAL3341496.1"/>
    <property type="molecule type" value="Genomic_DNA"/>
</dbReference>
<dbReference type="CDD" id="cd03784">
    <property type="entry name" value="GT1_Gtf-like"/>
    <property type="match status" value="1"/>
</dbReference>
<gene>
    <name evidence="4" type="ORF">AABB24_025848</name>
</gene>
<dbReference type="PANTHER" id="PTHR11926:SF1510">
    <property type="entry name" value="GLYCOSYLTRANSFERASE"/>
    <property type="match status" value="1"/>
</dbReference>
<protein>
    <recommendedName>
        <fullName evidence="6">UDP-glycosyltransferases domain-containing protein</fullName>
    </recommendedName>
</protein>
<evidence type="ECO:0000256" key="2">
    <source>
        <dbReference type="ARBA" id="ARBA00022679"/>
    </source>
</evidence>
<dbReference type="Gene3D" id="3.40.50.2000">
    <property type="entry name" value="Glycogen Phosphorylase B"/>
    <property type="match status" value="1"/>
</dbReference>